<reference evidence="10" key="1">
    <citation type="submission" date="2021-09" db="EMBL/GenBank/DDBJ databases">
        <title>Genome analysis of Fictibacillus sp. KIGAM418 isolated from marine sediment.</title>
        <authorList>
            <person name="Seo M.-J."/>
            <person name="Cho E.-S."/>
            <person name="Hwang C.Y."/>
        </authorList>
    </citation>
    <scope>NUCLEOTIDE SEQUENCE</scope>
    <source>
        <strain evidence="10">KIGAM418</strain>
    </source>
</reference>
<feature type="compositionally biased region" description="Basic and acidic residues" evidence="7">
    <location>
        <begin position="220"/>
        <end position="235"/>
    </location>
</feature>
<comment type="similarity">
    <text evidence="2">Belongs to the UPF0702 family.</text>
</comment>
<keyword evidence="6 8" id="KW-0472">Membrane</keyword>
<organism evidence="10 11">
    <name type="scientific">Fictibacillus marinisediminis</name>
    <dbReference type="NCBI Taxonomy" id="2878389"/>
    <lineage>
        <taxon>Bacteria</taxon>
        <taxon>Bacillati</taxon>
        <taxon>Bacillota</taxon>
        <taxon>Bacilli</taxon>
        <taxon>Bacillales</taxon>
        <taxon>Fictibacillaceae</taxon>
        <taxon>Fictibacillus</taxon>
    </lineage>
</organism>
<evidence type="ECO:0000313" key="11">
    <source>
        <dbReference type="Proteomes" id="UP001139011"/>
    </source>
</evidence>
<keyword evidence="5 8" id="KW-1133">Transmembrane helix</keyword>
<evidence type="ECO:0000256" key="8">
    <source>
        <dbReference type="SAM" id="Phobius"/>
    </source>
</evidence>
<evidence type="ECO:0000256" key="2">
    <source>
        <dbReference type="ARBA" id="ARBA00006448"/>
    </source>
</evidence>
<evidence type="ECO:0000256" key="4">
    <source>
        <dbReference type="ARBA" id="ARBA00022692"/>
    </source>
</evidence>
<evidence type="ECO:0000256" key="6">
    <source>
        <dbReference type="ARBA" id="ARBA00023136"/>
    </source>
</evidence>
<name>A0A9X1XB83_9BACL</name>
<dbReference type="RefSeq" id="WP_248251575.1">
    <property type="nucleotide sequence ID" value="NZ_JAIWJX010000002.1"/>
</dbReference>
<feature type="transmembrane region" description="Helical" evidence="8">
    <location>
        <begin position="29"/>
        <end position="48"/>
    </location>
</feature>
<evidence type="ECO:0000256" key="7">
    <source>
        <dbReference type="SAM" id="MobiDB-lite"/>
    </source>
</evidence>
<evidence type="ECO:0000256" key="5">
    <source>
        <dbReference type="ARBA" id="ARBA00022989"/>
    </source>
</evidence>
<accession>A0A9X1XB83</accession>
<proteinExistence type="inferred from homology"/>
<evidence type="ECO:0000259" key="9">
    <source>
        <dbReference type="Pfam" id="PF04239"/>
    </source>
</evidence>
<dbReference type="InterPro" id="IPR023090">
    <property type="entry name" value="UPF0702_alpha/beta_dom_sf"/>
</dbReference>
<keyword evidence="11" id="KW-1185">Reference proteome</keyword>
<feature type="transmembrane region" description="Helical" evidence="8">
    <location>
        <begin position="6"/>
        <end position="22"/>
    </location>
</feature>
<keyword evidence="3" id="KW-1003">Cell membrane</keyword>
<evidence type="ECO:0000313" key="10">
    <source>
        <dbReference type="EMBL" id="MCK6255810.1"/>
    </source>
</evidence>
<dbReference type="PANTHER" id="PTHR34582">
    <property type="entry name" value="UPF0702 TRANSMEMBRANE PROTEIN YCAP"/>
    <property type="match status" value="1"/>
</dbReference>
<dbReference type="Proteomes" id="UP001139011">
    <property type="component" value="Unassembled WGS sequence"/>
</dbReference>
<comment type="caution">
    <text evidence="10">The sequence shown here is derived from an EMBL/GenBank/DDBJ whole genome shotgun (WGS) entry which is preliminary data.</text>
</comment>
<feature type="transmembrane region" description="Helical" evidence="8">
    <location>
        <begin position="54"/>
        <end position="73"/>
    </location>
</feature>
<dbReference type="InterPro" id="IPR007353">
    <property type="entry name" value="DUF421"/>
</dbReference>
<dbReference type="PANTHER" id="PTHR34582:SF6">
    <property type="entry name" value="UPF0702 TRANSMEMBRANE PROTEIN YCAP"/>
    <property type="match status" value="1"/>
</dbReference>
<comment type="subcellular location">
    <subcellularLocation>
        <location evidence="1">Cell membrane</location>
        <topology evidence="1">Multi-pass membrane protein</topology>
    </subcellularLocation>
</comment>
<keyword evidence="4 8" id="KW-0812">Transmembrane</keyword>
<dbReference type="AlphaFoldDB" id="A0A9X1XB83"/>
<protein>
    <submittedName>
        <fullName evidence="10">DUF421 domain-containing protein</fullName>
    </submittedName>
</protein>
<dbReference type="Pfam" id="PF04239">
    <property type="entry name" value="DUF421"/>
    <property type="match status" value="1"/>
</dbReference>
<gene>
    <name evidence="10" type="ORF">LCY76_04230</name>
</gene>
<evidence type="ECO:0000256" key="3">
    <source>
        <dbReference type="ARBA" id="ARBA00022475"/>
    </source>
</evidence>
<dbReference type="GO" id="GO:0005886">
    <property type="term" value="C:plasma membrane"/>
    <property type="evidence" value="ECO:0007669"/>
    <property type="project" value="UniProtKB-SubCell"/>
</dbReference>
<feature type="domain" description="YetF C-terminal" evidence="9">
    <location>
        <begin position="76"/>
        <end position="206"/>
    </location>
</feature>
<evidence type="ECO:0000256" key="1">
    <source>
        <dbReference type="ARBA" id="ARBA00004651"/>
    </source>
</evidence>
<sequence>MEFFYRAFMIFLFGYLFLRFTGKKAVSQMHSFDMLFILIIGNVISQPLQKDSVWKALLYTFMIVVFYKIFMWISMNNKLRWILYESPTVLIRNGDIDRKGLRKVRLPVDELLAQLRVLGYTDTRNIALAAMEDNGQISVIPKANYRPVQPGDLKVKVKKEFIPIPVIMDGQIIDHNLKYLKLERDWLLKRVKQKGAEVQDIILATITDSGTLHIDTNNPHNEDKGPYSYKPGEDN</sequence>
<dbReference type="Gene3D" id="3.30.240.20">
    <property type="entry name" value="bsu07140 like domains"/>
    <property type="match status" value="2"/>
</dbReference>
<dbReference type="EMBL" id="JAIWJX010000002">
    <property type="protein sequence ID" value="MCK6255810.1"/>
    <property type="molecule type" value="Genomic_DNA"/>
</dbReference>
<feature type="region of interest" description="Disordered" evidence="7">
    <location>
        <begin position="212"/>
        <end position="235"/>
    </location>
</feature>